<dbReference type="AlphaFoldDB" id="A0A3M7QKS4"/>
<evidence type="ECO:0000313" key="1">
    <source>
        <dbReference type="EMBL" id="RNA11893.1"/>
    </source>
</evidence>
<gene>
    <name evidence="1" type="ORF">BpHYR1_022776</name>
</gene>
<name>A0A3M7QKS4_BRAPC</name>
<protein>
    <submittedName>
        <fullName evidence="1">Uncharacterized protein</fullName>
    </submittedName>
</protein>
<organism evidence="1 2">
    <name type="scientific">Brachionus plicatilis</name>
    <name type="common">Marine rotifer</name>
    <name type="synonym">Brachionus muelleri</name>
    <dbReference type="NCBI Taxonomy" id="10195"/>
    <lineage>
        <taxon>Eukaryota</taxon>
        <taxon>Metazoa</taxon>
        <taxon>Spiralia</taxon>
        <taxon>Gnathifera</taxon>
        <taxon>Rotifera</taxon>
        <taxon>Eurotatoria</taxon>
        <taxon>Monogononta</taxon>
        <taxon>Pseudotrocha</taxon>
        <taxon>Ploima</taxon>
        <taxon>Brachionidae</taxon>
        <taxon>Brachionus</taxon>
    </lineage>
</organism>
<dbReference type="EMBL" id="REGN01005822">
    <property type="protein sequence ID" value="RNA11893.1"/>
    <property type="molecule type" value="Genomic_DNA"/>
</dbReference>
<accession>A0A3M7QKS4</accession>
<sequence>MISEKLIINEATIYTTSGIGKKLETILLFTHLVLKLCSKWIKLTCERINDDGFVHFGIPIQYSTLVLLFQYSVLLFCLGNSWATCQVQHDCVTIRNQDKRITQKIVYRYISDNGKLLISNLVKFENNFAGQIN</sequence>
<keyword evidence="2" id="KW-1185">Reference proteome</keyword>
<reference evidence="1 2" key="1">
    <citation type="journal article" date="2018" name="Sci. Rep.">
        <title>Genomic signatures of local adaptation to the degree of environmental predictability in rotifers.</title>
        <authorList>
            <person name="Franch-Gras L."/>
            <person name="Hahn C."/>
            <person name="Garcia-Roger E.M."/>
            <person name="Carmona M.J."/>
            <person name="Serra M."/>
            <person name="Gomez A."/>
        </authorList>
    </citation>
    <scope>NUCLEOTIDE SEQUENCE [LARGE SCALE GENOMIC DNA]</scope>
    <source>
        <strain evidence="1">HYR1</strain>
    </source>
</reference>
<evidence type="ECO:0000313" key="2">
    <source>
        <dbReference type="Proteomes" id="UP000276133"/>
    </source>
</evidence>
<comment type="caution">
    <text evidence="1">The sequence shown here is derived from an EMBL/GenBank/DDBJ whole genome shotgun (WGS) entry which is preliminary data.</text>
</comment>
<proteinExistence type="predicted"/>
<dbReference type="Proteomes" id="UP000276133">
    <property type="component" value="Unassembled WGS sequence"/>
</dbReference>